<gene>
    <name evidence="1" type="ORF">AaE_004617</name>
</gene>
<evidence type="ECO:0000313" key="2">
    <source>
        <dbReference type="Proteomes" id="UP000469452"/>
    </source>
</evidence>
<dbReference type="EMBL" id="VJMI01010239">
    <property type="protein sequence ID" value="KAF0756474.1"/>
    <property type="molecule type" value="Genomic_DNA"/>
</dbReference>
<accession>A0A6A5ANH6</accession>
<organism evidence="1 2">
    <name type="scientific">Aphanomyces astaci</name>
    <name type="common">Crayfish plague agent</name>
    <dbReference type="NCBI Taxonomy" id="112090"/>
    <lineage>
        <taxon>Eukaryota</taxon>
        <taxon>Sar</taxon>
        <taxon>Stramenopiles</taxon>
        <taxon>Oomycota</taxon>
        <taxon>Saprolegniomycetes</taxon>
        <taxon>Saprolegniales</taxon>
        <taxon>Verrucalvaceae</taxon>
        <taxon>Aphanomyces</taxon>
    </lineage>
</organism>
<comment type="caution">
    <text evidence="1">The sequence shown here is derived from an EMBL/GenBank/DDBJ whole genome shotgun (WGS) entry which is preliminary data.</text>
</comment>
<sequence length="73" mass="7677">MSFVQTYLNDVPVDEWVTESTLLLSETDAVAQNVNESVVLRAALEGDTVTLQRAAVVSSSEANYVLGCAGGGD</sequence>
<name>A0A6A5ANH6_APHAT</name>
<evidence type="ECO:0000313" key="1">
    <source>
        <dbReference type="EMBL" id="KAF0756474.1"/>
    </source>
</evidence>
<dbReference type="Proteomes" id="UP000469452">
    <property type="component" value="Unassembled WGS sequence"/>
</dbReference>
<reference evidence="1 2" key="1">
    <citation type="submission" date="2019-06" db="EMBL/GenBank/DDBJ databases">
        <title>Genomics analysis of Aphanomyces spp. identifies a new class of oomycete effector associated with host adaptation.</title>
        <authorList>
            <person name="Gaulin E."/>
        </authorList>
    </citation>
    <scope>NUCLEOTIDE SEQUENCE [LARGE SCALE GENOMIC DNA]</scope>
    <source>
        <strain evidence="1 2">E</strain>
    </source>
</reference>
<proteinExistence type="predicted"/>
<dbReference type="AlphaFoldDB" id="A0A6A5ANH6"/>
<protein>
    <submittedName>
        <fullName evidence="1">Uncharacterized protein</fullName>
    </submittedName>
</protein>